<protein>
    <submittedName>
        <fullName evidence="1">Uncharacterized protein</fullName>
    </submittedName>
</protein>
<dbReference type="Proteomes" id="UP000049077">
    <property type="component" value="Unassembled WGS sequence"/>
</dbReference>
<evidence type="ECO:0000313" key="2">
    <source>
        <dbReference type="Proteomes" id="UP000049077"/>
    </source>
</evidence>
<comment type="caution">
    <text evidence="1">The sequence shown here is derived from an EMBL/GenBank/DDBJ whole genome shotgun (WGS) entry which is preliminary data.</text>
</comment>
<organism evidence="1 2">
    <name type="scientific">Vibrio crassostreae</name>
    <dbReference type="NCBI Taxonomy" id="246167"/>
    <lineage>
        <taxon>Bacteria</taxon>
        <taxon>Pseudomonadati</taxon>
        <taxon>Pseudomonadota</taxon>
        <taxon>Gammaproteobacteria</taxon>
        <taxon>Vibrionales</taxon>
        <taxon>Vibrionaceae</taxon>
        <taxon>Vibrio</taxon>
    </lineage>
</organism>
<proteinExistence type="predicted"/>
<sequence>MKMLAFLKKWYQAYREEKGDRLHAEVEAERNAISQAEAISVNDVNRAFSELDQGDRLKRFAANFCEAASEAMEESLEEDVRGRKRYY</sequence>
<reference evidence="1 2" key="1">
    <citation type="submission" date="2014-06" db="EMBL/GenBank/DDBJ databases">
        <authorList>
            <person name="Le Roux F."/>
        </authorList>
    </citation>
    <scope>NUCLEOTIDE SEQUENCE [LARGE SCALE GENOMIC DNA]</scope>
    <source>
        <strain evidence="1 2">J5-4</strain>
    </source>
</reference>
<keyword evidence="2" id="KW-1185">Reference proteome</keyword>
<gene>
    <name evidence="1" type="ORF">VCR4J5_670040</name>
</gene>
<dbReference type="EMBL" id="CCJX01000154">
    <property type="protein sequence ID" value="CDT51706.1"/>
    <property type="molecule type" value="Genomic_DNA"/>
</dbReference>
<dbReference type="RefSeq" id="WP_057620571.1">
    <property type="nucleotide sequence ID" value="NZ_CAWMQT010000154.1"/>
</dbReference>
<name>A0ABM9QX55_9VIBR</name>
<evidence type="ECO:0000313" key="1">
    <source>
        <dbReference type="EMBL" id="CDT51706.1"/>
    </source>
</evidence>
<accession>A0ABM9QX55</accession>